<dbReference type="Pfam" id="PF24241">
    <property type="entry name" value="Deam_C"/>
    <property type="match status" value="1"/>
</dbReference>
<feature type="domain" description="Putative cytidine deaminase C-terminal" evidence="2">
    <location>
        <begin position="5"/>
        <end position="115"/>
    </location>
</feature>
<evidence type="ECO:0000313" key="3">
    <source>
        <dbReference type="EMBL" id="QRQ82190.1"/>
    </source>
</evidence>
<gene>
    <name evidence="3" type="ORF">JQU52_01795</name>
</gene>
<dbReference type="AlphaFoldDB" id="A0A892ZI80"/>
<reference evidence="3" key="1">
    <citation type="submission" date="2021-02" db="EMBL/GenBank/DDBJ databases">
        <title>Neisseriaceae sp. 26B isolated from the cloaca of a Common Toad-headed Turtle (Mesoclemmys nasuta).</title>
        <authorList>
            <person name="Spergser J."/>
            <person name="Busse H.-J."/>
        </authorList>
    </citation>
    <scope>NUCLEOTIDE SEQUENCE</scope>
    <source>
        <strain evidence="3">26B</strain>
    </source>
</reference>
<sequence>MGDIEVSDVNPSHRPPVSAQQSHPTLIQNDVLKKGQNLPNSNMNNAHAEIAAMQRLYEKTSTQGKELTLQVKGKEVCSHCLSDIKNMGQKMGLKSVTVYEEVTGKRLIWQKGNKKWIIKN</sequence>
<organism evidence="3 4">
    <name type="scientific">Paralysiella testudinis</name>
    <dbReference type="NCBI Taxonomy" id="2809020"/>
    <lineage>
        <taxon>Bacteria</taxon>
        <taxon>Pseudomonadati</taxon>
        <taxon>Pseudomonadota</taxon>
        <taxon>Betaproteobacteria</taxon>
        <taxon>Neisseriales</taxon>
        <taxon>Neisseriaceae</taxon>
        <taxon>Paralysiella</taxon>
    </lineage>
</organism>
<evidence type="ECO:0000259" key="2">
    <source>
        <dbReference type="Pfam" id="PF24241"/>
    </source>
</evidence>
<proteinExistence type="predicted"/>
<accession>A0A892ZI80</accession>
<dbReference type="InterPro" id="IPR057580">
    <property type="entry name" value="Deam_C"/>
</dbReference>
<evidence type="ECO:0000256" key="1">
    <source>
        <dbReference type="SAM" id="MobiDB-lite"/>
    </source>
</evidence>
<protein>
    <recommendedName>
        <fullName evidence="2">Putative cytidine deaminase C-terminal domain-containing protein</fullName>
    </recommendedName>
</protein>
<dbReference type="RefSeq" id="WP_230339483.1">
    <property type="nucleotide sequence ID" value="NZ_CP069798.1"/>
</dbReference>
<dbReference type="EMBL" id="CP069798">
    <property type="protein sequence ID" value="QRQ82190.1"/>
    <property type="molecule type" value="Genomic_DNA"/>
</dbReference>
<dbReference type="Proteomes" id="UP000653156">
    <property type="component" value="Chromosome"/>
</dbReference>
<name>A0A892ZI80_9NEIS</name>
<feature type="region of interest" description="Disordered" evidence="1">
    <location>
        <begin position="1"/>
        <end position="24"/>
    </location>
</feature>
<evidence type="ECO:0000313" key="4">
    <source>
        <dbReference type="Proteomes" id="UP000653156"/>
    </source>
</evidence>
<dbReference type="KEGG" id="ptes:JQU52_01795"/>
<keyword evidence="4" id="KW-1185">Reference proteome</keyword>